<dbReference type="Proteomes" id="UP000005640">
    <property type="component" value="Chromosome 17"/>
</dbReference>
<dbReference type="Ensembl" id="ENST00000714358.1">
    <property type="protein sequence ID" value="ENSP00000519625.1"/>
    <property type="gene ID" value="ENSG00000141510.19"/>
</dbReference>
<protein>
    <submittedName>
        <fullName evidence="3 4">Tumor protein p53</fullName>
    </submittedName>
</protein>
<reference evidence="4" key="5">
    <citation type="submission" date="2025-05" db="UniProtKB">
        <authorList>
            <consortium name="Ensembl"/>
        </authorList>
    </citation>
    <scope>IDENTIFICATION</scope>
</reference>
<dbReference type="OrthoDB" id="5915660at2759"/>
<evidence type="ECO:0000313" key="5">
    <source>
        <dbReference type="Proteomes" id="UP000005640"/>
    </source>
</evidence>
<reference evidence="4 5" key="1">
    <citation type="journal article" date="2001" name="Nature">
        <title>Initial sequencing and analysis of the human genome.</title>
        <authorList>
            <consortium name="International Human Genome Sequencing Consortium"/>
            <person name="Lander E.S."/>
            <person name="Linton L.M."/>
            <person name="Birren B."/>
            <person name="Nusbaum C."/>
            <person name="Zody M.C."/>
            <person name="Baldwin J."/>
            <person name="Devon K."/>
            <person name="Dewar K."/>
            <person name="Doyle M."/>
            <person name="FitzHugh W."/>
            <person name="Funke R."/>
            <person name="Gage D."/>
            <person name="Harris K."/>
            <person name="Heaford A."/>
            <person name="Howland J."/>
            <person name="Kann L."/>
            <person name="Lehoczky J."/>
            <person name="LeVine R."/>
            <person name="McEwan P."/>
            <person name="McKernan K."/>
            <person name="Meldrim J."/>
            <person name="Mesirov J.P."/>
            <person name="Miranda C."/>
            <person name="Morris W."/>
            <person name="Naylor J."/>
            <person name="Raymond C."/>
            <person name="Rosetti M."/>
            <person name="Santos R."/>
            <person name="Sheridan A."/>
            <person name="Sougnez C."/>
            <person name="Stange-Thomann N."/>
            <person name="Stojanovic N."/>
            <person name="Subramanian A."/>
            <person name="Wyman D."/>
            <person name="Rogers J."/>
            <person name="Sulston J."/>
            <person name="Ainscough R."/>
            <person name="Beck S."/>
            <person name="Bentley D."/>
            <person name="Burton J."/>
            <person name="Clee C."/>
            <person name="Carter N."/>
            <person name="Coulson A."/>
            <person name="Deadman R."/>
            <person name="Deloukas P."/>
            <person name="Dunham A."/>
            <person name="Dunham I."/>
            <person name="Durbin R."/>
            <person name="French L."/>
            <person name="Grafham D."/>
            <person name="Gregory S."/>
            <person name="Hubbard T."/>
            <person name="Humphray S."/>
            <person name="Hunt A."/>
            <person name="Jones M."/>
            <person name="Lloyd C."/>
            <person name="McMurray A."/>
            <person name="Matthews L."/>
            <person name="Mercer S."/>
            <person name="Milne S."/>
            <person name="Mullikin J.C."/>
            <person name="Mungall A."/>
            <person name="Plumb R."/>
            <person name="Ross M."/>
            <person name="Shownkeen R."/>
            <person name="Sims S."/>
            <person name="Waterston R.H."/>
            <person name="Wilson R.K."/>
            <person name="Hillier L.W."/>
            <person name="McPherson J.D."/>
            <person name="Marra M.A."/>
            <person name="Mardis E.R."/>
            <person name="Fulton L.A."/>
            <person name="Chinwalla A.T."/>
            <person name="Pepin K.H."/>
            <person name="Gish W.R."/>
            <person name="Chissoe S.L."/>
            <person name="Wendl M.C."/>
            <person name="Delehaunty K.D."/>
            <person name="Miner T.L."/>
            <person name="Delehaunty A."/>
            <person name="Kramer J.B."/>
            <person name="Cook L.L."/>
            <person name="Fulton R.S."/>
            <person name="Johnson D.L."/>
            <person name="Minx P.J."/>
            <person name="Clifton S.W."/>
            <person name="Hawkins T."/>
            <person name="Branscomb E."/>
            <person name="Predki P."/>
            <person name="Richardson P."/>
            <person name="Wenning S."/>
            <person name="Slezak T."/>
            <person name="Doggett N."/>
            <person name="Cheng J.F."/>
            <person name="Olsen A."/>
            <person name="Lucas S."/>
            <person name="Elkin C."/>
            <person name="Uberbacher E."/>
            <person name="Frazier M."/>
            <person name="Gibbs R.A."/>
            <person name="Muzny D.M."/>
            <person name="Scherer S.E."/>
            <person name="Bouck J.B."/>
            <person name="Sodergren E.J."/>
            <person name="Worley K.C."/>
            <person name="Rives C.M."/>
            <person name="Gorrell J.H."/>
            <person name="Metzker M.L."/>
            <person name="Naylor S.L."/>
            <person name="Kucherlapati R.S."/>
            <person name="Nelson D.L."/>
            <person name="Weinstock G.M."/>
            <person name="Sakaki Y."/>
            <person name="Fujiyama A."/>
            <person name="Hattori M."/>
            <person name="Yada T."/>
            <person name="Toyoda A."/>
            <person name="Itoh T."/>
            <person name="Kawagoe C."/>
            <person name="Watanabe H."/>
            <person name="Totoki Y."/>
            <person name="Taylor T."/>
            <person name="Weissenbach J."/>
            <person name="Heilig R."/>
            <person name="Saurin W."/>
            <person name="Artiguenave F."/>
            <person name="Brottier P."/>
            <person name="Bruls T."/>
            <person name="Pelletier E."/>
            <person name="Robert C."/>
            <person name="Wincker P."/>
            <person name="Smith D.R."/>
            <person name="Doucette-Stamm L."/>
            <person name="Rubenfield M."/>
            <person name="Weinstock K."/>
            <person name="Lee H.M."/>
            <person name="Dubois J."/>
            <person name="Rosenthal A."/>
            <person name="Platzer M."/>
            <person name="Nyakatura G."/>
            <person name="Taudien S."/>
            <person name="Rump A."/>
            <person name="Yang H."/>
            <person name="Yu J."/>
            <person name="Wang J."/>
            <person name="Huang G."/>
            <person name="Gu J."/>
            <person name="Hood L."/>
            <person name="Rowen L."/>
            <person name="Madan A."/>
            <person name="Qin S."/>
            <person name="Davis R.W."/>
            <person name="Federspiel N.A."/>
            <person name="Abola A.P."/>
            <person name="Proctor M.J."/>
            <person name="Myers R.M."/>
            <person name="Schmutz J."/>
            <person name="Dickson M."/>
            <person name="Grimwood J."/>
            <person name="Cox D.R."/>
            <person name="Olson M.V."/>
            <person name="Kaul R."/>
            <person name="Raymond C."/>
            <person name="Shimizu N."/>
            <person name="Kawasaki K."/>
            <person name="Minoshima S."/>
            <person name="Evans G.A."/>
            <person name="Athanasiou M."/>
            <person name="Schultz R."/>
            <person name="Roe B.A."/>
            <person name="Chen F."/>
            <person name="Pan H."/>
            <person name="Ramser J."/>
            <person name="Lehrach H."/>
            <person name="Reinhardt R."/>
            <person name="McCombie W.R."/>
            <person name="de la Bastide M."/>
            <person name="Dedhia N."/>
            <person name="Blocker H."/>
            <person name="Hornischer K."/>
            <person name="Nordsiek G."/>
            <person name="Agarwala R."/>
            <person name="Aravind L."/>
            <person name="Bailey J.A."/>
            <person name="Bateman A."/>
            <person name="Batzoglou S."/>
            <person name="Birney E."/>
            <person name="Bork P."/>
            <person name="Brown D.G."/>
            <person name="Burge C.B."/>
            <person name="Cerutti L."/>
            <person name="Chen H.C."/>
            <person name="Church D."/>
            <person name="Clamp M."/>
            <person name="Copley R.R."/>
            <person name="Doerks T."/>
            <person name="Eddy S.R."/>
            <person name="Eichler E.E."/>
            <person name="Furey T.S."/>
            <person name="Galagan J."/>
            <person name="Gilbert J.G."/>
            <person name="Harmon C."/>
            <person name="Hayashizaki Y."/>
            <person name="Haussler D."/>
            <person name="Hermjakob H."/>
            <person name="Hokamp K."/>
            <person name="Jang W."/>
            <person name="Johnson L.S."/>
            <person name="Jones T.A."/>
            <person name="Kasif S."/>
            <person name="Kaspryzk A."/>
            <person name="Kennedy S."/>
            <person name="Kent W.J."/>
            <person name="Kitts P."/>
            <person name="Koonin E.V."/>
            <person name="Korf I."/>
            <person name="Kulp D."/>
            <person name="Lancet D."/>
            <person name="Lowe T.M."/>
            <person name="McLysaght A."/>
            <person name="Mikkelsen T."/>
            <person name="Moran J.V."/>
            <person name="Mulder N."/>
            <person name="Pollara V.J."/>
            <person name="Ponting C.P."/>
            <person name="Schuler G."/>
            <person name="Schultz J."/>
            <person name="Slater G."/>
            <person name="Smit A.F."/>
            <person name="Stupka E."/>
            <person name="Szustakowski J."/>
            <person name="Thierry-Mieg D."/>
            <person name="Thierry-Mieg J."/>
            <person name="Wagner L."/>
            <person name="Wallis J."/>
            <person name="Wheeler R."/>
            <person name="Williams A."/>
            <person name="Wolf Y.I."/>
            <person name="Wolfe K.H."/>
            <person name="Yang S.P."/>
            <person name="Yeh R.F."/>
            <person name="Collins F."/>
            <person name="Guyer M.S."/>
            <person name="Peterson J."/>
            <person name="Felsenfeld A."/>
            <person name="Wetterstrand K.A."/>
            <person name="Patrinos A."/>
            <person name="Morgan M.J."/>
            <person name="de Jong P."/>
            <person name="Catanese J.J."/>
            <person name="Osoegawa K."/>
            <person name="Shizuya H."/>
            <person name="Choi S."/>
            <person name="Chen Y.J."/>
        </authorList>
    </citation>
    <scope>NUCLEOTIDE SEQUENCE [LARGE SCALE GENOMIC DNA]</scope>
</reference>
<dbReference type="EMBL" id="AC087388">
    <property type="status" value="NOT_ANNOTATED_CDS"/>
    <property type="molecule type" value="Genomic_DNA"/>
</dbReference>
<dbReference type="Pfam" id="PF08563">
    <property type="entry name" value="P53_TAD"/>
    <property type="match status" value="1"/>
</dbReference>
<evidence type="ECO:0000313" key="3">
    <source>
        <dbReference type="EMBL" id="AYE20599.1"/>
    </source>
</evidence>
<feature type="domain" description="p53 transactivation" evidence="2">
    <location>
        <begin position="6"/>
        <end position="25"/>
    </location>
</feature>
<evidence type="ECO:0000256" key="1">
    <source>
        <dbReference type="SAM" id="MobiDB-lite"/>
    </source>
</evidence>
<dbReference type="InterPro" id="IPR013872">
    <property type="entry name" value="p53_transactivation_domain"/>
</dbReference>
<evidence type="ECO:0000259" key="2">
    <source>
        <dbReference type="Pfam" id="PF08563"/>
    </source>
</evidence>
<dbReference type="AlphaFoldDB" id="A0A386NBZ1"/>
<gene>
    <name evidence="3 4" type="primary">TP53</name>
</gene>
<dbReference type="SMR" id="A0A386NBZ1"/>
<evidence type="ECO:0000313" key="4">
    <source>
        <dbReference type="Ensembl" id="ENSP00000519625.1"/>
    </source>
</evidence>
<dbReference type="HGNC" id="HGNC:11998">
    <property type="gene designation" value="TP53"/>
</dbReference>
<dbReference type="EMBL" id="MG595968">
    <property type="protein sequence ID" value="AYE20599.1"/>
    <property type="molecule type" value="Genomic_DNA"/>
</dbReference>
<dbReference type="OpenTargets" id="ENSG00000141510"/>
<name>A0A386NBZ1_HUMAN</name>
<dbReference type="ChiTaRS" id="TP53">
    <property type="organism name" value="human"/>
</dbReference>
<keyword evidence="6 7" id="KW-1267">Proteomics identification</keyword>
<proteinExistence type="evidence at protein level"/>
<evidence type="ECO:0007829" key="7">
    <source>
        <dbReference type="ProteomicsDB" id="A0A386NBZ1"/>
    </source>
</evidence>
<dbReference type="GeneTree" id="ENSGT00950000183153"/>
<keyword evidence="5" id="KW-1185">Reference proteome</keyword>
<reference evidence="3" key="4">
    <citation type="submission" date="2017-11" db="EMBL/GenBank/DDBJ databases">
        <title>Full spectrum of TP53 mutations in Hong Kong.</title>
        <authorList>
            <person name="Kwong A."/>
            <person name="Shin V.Y."/>
            <person name="Law F.B.F."/>
            <person name="Au T."/>
            <person name="Ho C.Y.S."/>
            <person name="Chan C.T.L."/>
            <person name="Ma E.S.K."/>
        </authorList>
    </citation>
    <scope>NUCLEOTIDE SEQUENCE</scope>
</reference>
<feature type="region of interest" description="Disordered" evidence="1">
    <location>
        <begin position="1"/>
        <end position="22"/>
    </location>
</feature>
<reference evidence="4 5" key="2">
    <citation type="journal article" date="2004" name="Nature">
        <title>Finishing the euchromatic sequence of the human genome.</title>
        <authorList>
            <consortium name="International Human Genome Sequencing Consortium"/>
        </authorList>
    </citation>
    <scope>NUCLEOTIDE SEQUENCE [LARGE SCALE GENOMIC DNA]</scope>
</reference>
<reference evidence="4 5" key="3">
    <citation type="journal article" date="2006" name="Nature">
        <title>DNA sequence of human chromosome 17 and analysis of rearrangement in the human lineage.</title>
        <authorList>
            <person name="Zody M.C."/>
            <person name="Garber M."/>
            <person name="Adams D.J."/>
            <person name="Sharpe T."/>
            <person name="Harrow J."/>
            <person name="Lupski J.R."/>
            <person name="Nicholson C."/>
            <person name="Searle S.M."/>
            <person name="Wilming L."/>
            <person name="Young S.K."/>
            <person name="Abouelleil A."/>
            <person name="Allen N.R."/>
            <person name="Bi W."/>
            <person name="Bloom T."/>
            <person name="Borowsky M.L."/>
            <person name="Bugalter B.E."/>
            <person name="Butler J."/>
            <person name="Chang J.L."/>
            <person name="Chen C.K."/>
            <person name="Cook A."/>
            <person name="Corum B."/>
            <person name="Cuomo C.A."/>
            <person name="de Jong P.J."/>
            <person name="DeCaprio D."/>
            <person name="Dewar K."/>
            <person name="FitzGerald M."/>
            <person name="Gilbert J."/>
            <person name="Gibson R."/>
            <person name="Gnerre S."/>
            <person name="Goldstein S."/>
            <person name="Grafham D.V."/>
            <person name="Grocock R."/>
            <person name="Hafez N."/>
            <person name="Hagopian D.S."/>
            <person name="Hart E."/>
            <person name="Norman C.H."/>
            <person name="Humphray S."/>
            <person name="Jaffe D.B."/>
            <person name="Jones M."/>
            <person name="Kamal M."/>
            <person name="Khodiyar V.K."/>
            <person name="LaButti K."/>
            <person name="Laird G."/>
            <person name="Lehoczky J."/>
            <person name="Liu X."/>
            <person name="Lokyitsang T."/>
            <person name="Loveland J."/>
            <person name="Lui A."/>
            <person name="Macdonald P."/>
            <person name="Major J.E."/>
            <person name="Matthews L."/>
            <person name="Mauceli E."/>
            <person name="McCarroll S.A."/>
            <person name="Mihalev A.H."/>
            <person name="Mudge J."/>
            <person name="Nguyen C."/>
            <person name="Nicol R."/>
            <person name="O'Leary S.B."/>
            <person name="Osoegawa K."/>
            <person name="Schwartz D.C."/>
            <person name="Shaw-Smith C."/>
            <person name="Stankiewicz P."/>
            <person name="Steward C."/>
            <person name="Swarbreck D."/>
            <person name="Venkataraman V."/>
            <person name="Whittaker C.A."/>
            <person name="Yang X."/>
            <person name="Zimmer A.R."/>
            <person name="Bradley A."/>
            <person name="Hubbard T."/>
            <person name="Birren B.W."/>
            <person name="Rogers J."/>
            <person name="Lander E.S."/>
            <person name="Nusbaum C."/>
        </authorList>
    </citation>
    <scope>NUCLEOTIDE SEQUENCE [LARGE SCALE GENOMIC DNA]</scope>
</reference>
<dbReference type="Gene3D" id="6.10.50.20">
    <property type="match status" value="1"/>
</dbReference>
<organism evidence="3">
    <name type="scientific">Homo sapiens</name>
    <name type="common">Human</name>
    <dbReference type="NCBI Taxonomy" id="9606"/>
    <lineage>
        <taxon>Eukaryota</taxon>
        <taxon>Metazoa</taxon>
        <taxon>Chordata</taxon>
        <taxon>Craniata</taxon>
        <taxon>Vertebrata</taxon>
        <taxon>Euteleostomi</taxon>
        <taxon>Mammalia</taxon>
        <taxon>Eutheria</taxon>
        <taxon>Euarchontoglires</taxon>
        <taxon>Primates</taxon>
        <taxon>Haplorrhini</taxon>
        <taxon>Catarrhini</taxon>
        <taxon>Hominidae</taxon>
        <taxon>Homo</taxon>
    </lineage>
</organism>
<dbReference type="EMBL" id="AC007421">
    <property type="status" value="NOT_ANNOTATED_CDS"/>
    <property type="molecule type" value="Genomic_DNA"/>
</dbReference>
<accession>A0A386NBZ1</accession>
<evidence type="ECO:0007829" key="6">
    <source>
        <dbReference type="PeptideAtlas" id="A0A386NBZ1"/>
    </source>
</evidence>
<sequence length="35" mass="4128">MEEPQSDPSVEPPLSQETFSDLWKLPPCRPKQWMI</sequence>